<dbReference type="GeneID" id="109486736"/>
<dbReference type="OrthoDB" id="1100386at2759"/>
<dbReference type="Pfam" id="PF22633">
    <property type="entry name" value="F5_F8_type_C_2"/>
    <property type="match status" value="1"/>
</dbReference>
<evidence type="ECO:0000256" key="7">
    <source>
        <dbReference type="ARBA" id="ARBA00023157"/>
    </source>
</evidence>
<feature type="domain" description="Sushi" evidence="10">
    <location>
        <begin position="359"/>
        <end position="419"/>
    </location>
</feature>
<keyword evidence="4" id="KW-0479">Metal-binding</keyword>
<dbReference type="PANTHER" id="PTHR45713:SF15">
    <property type="entry name" value="F5_8 TYPE C DOMAIN-CONTAINING PROTEIN"/>
    <property type="match status" value="1"/>
</dbReference>
<evidence type="ECO:0000256" key="8">
    <source>
        <dbReference type="PROSITE-ProRule" id="PRU00302"/>
    </source>
</evidence>
<dbReference type="InterPro" id="IPR000922">
    <property type="entry name" value="Lectin_gal-bd_dom"/>
</dbReference>
<dbReference type="GO" id="GO:0010185">
    <property type="term" value="P:regulation of cellular defense response"/>
    <property type="evidence" value="ECO:0007669"/>
    <property type="project" value="UniProtKB-ARBA"/>
</dbReference>
<reference evidence="12" key="1">
    <citation type="submission" date="2025-08" db="UniProtKB">
        <authorList>
            <consortium name="RefSeq"/>
        </authorList>
    </citation>
    <scope>IDENTIFICATION</scope>
    <source>
        <tissue evidence="12">Gonad</tissue>
    </source>
</reference>
<dbReference type="Pfam" id="PF00084">
    <property type="entry name" value="Sushi"/>
    <property type="match status" value="3"/>
</dbReference>
<sequence>MCQAGGGGPRTVRACEHSGVPVSLDCSSGTIHITAALYGRKQHGLCPGPVYTTDCESSRSLSTVKSKCDGHSTCSVQASNSLFGDPCQGTVKYLEVTYQCEVNVALSKKATQSSLLRSEYPAERAVDGNTGTILYPRQQCTHTDLEYEPWWKVNLGDTYVISHVTVINRGDCCGERLRNFMVRVGPHGDFRENTPCGDIYSETPSEGETIDVRCEEPISGRWVSVQLIGREDYLSLCEVQVFSGTDRSCSRLPEVEHGMFEVSSSDSTVGRVVCNDGYRVLGNPVLRCDMTGHWGGALPRCIVHDCGKPKQLKNGARLGSGHAVEYNCNKGYLMVAGDGVRTCQSNGVWSGEHPVCKKADCPQLPKAEGRLRVLGSQLITGSMVRFVCPPGYDLHGPTTSTCGTNGQWSHGNDLPECDKNETEN</sequence>
<dbReference type="GO" id="GO:0001868">
    <property type="term" value="P:regulation of complement activation, lectin pathway"/>
    <property type="evidence" value="ECO:0007669"/>
    <property type="project" value="UniProtKB-ARBA"/>
</dbReference>
<evidence type="ECO:0000259" key="10">
    <source>
        <dbReference type="PROSITE" id="PS50923"/>
    </source>
</evidence>
<dbReference type="InterPro" id="IPR043159">
    <property type="entry name" value="Lectin_gal-bd_sf"/>
</dbReference>
<comment type="function">
    <text evidence="1">Acts as a defensive agent. Recognizes blood group fucosylated oligosaccharides including A, B, H and Lewis B-type antigens. Does not recognize Lewis A antigen and has low affinity for monovalent haptens.</text>
</comment>
<dbReference type="CDD" id="cd00033">
    <property type="entry name" value="CCP"/>
    <property type="match status" value="3"/>
</dbReference>
<dbReference type="InterPro" id="IPR000436">
    <property type="entry name" value="Sushi_SCR_CCP_dom"/>
</dbReference>
<dbReference type="Gene3D" id="2.60.120.260">
    <property type="entry name" value="Galactose-binding domain-like"/>
    <property type="match status" value="1"/>
</dbReference>
<dbReference type="CDD" id="cd22827">
    <property type="entry name" value="Gal_Rha_Lectin_SUL-I-like"/>
    <property type="match status" value="1"/>
</dbReference>
<feature type="domain" description="SUEL-type lectin" evidence="9">
    <location>
        <begin position="14"/>
        <end position="101"/>
    </location>
</feature>
<dbReference type="RefSeq" id="XP_019646182.1">
    <property type="nucleotide sequence ID" value="XM_019790623.1"/>
</dbReference>
<keyword evidence="6" id="KW-0106">Calcium</keyword>
<dbReference type="SUPFAM" id="SSF57535">
    <property type="entry name" value="Complement control module/SCR domain"/>
    <property type="match status" value="3"/>
</dbReference>
<evidence type="ECO:0000256" key="3">
    <source>
        <dbReference type="ARBA" id="ARBA00011233"/>
    </source>
</evidence>
<keyword evidence="7 8" id="KW-1015">Disulfide bond</keyword>
<keyword evidence="11" id="KW-1185">Reference proteome</keyword>
<dbReference type="Gene3D" id="2.10.70.10">
    <property type="entry name" value="Complement Module, domain 1"/>
    <property type="match status" value="3"/>
</dbReference>
<keyword evidence="8" id="KW-0768">Sushi</keyword>
<dbReference type="Gene3D" id="2.60.120.740">
    <property type="match status" value="1"/>
</dbReference>
<feature type="domain" description="Sushi" evidence="10">
    <location>
        <begin position="304"/>
        <end position="358"/>
    </location>
</feature>
<comment type="similarity">
    <text evidence="2">Belongs to the fucolectin family.</text>
</comment>
<dbReference type="SMART" id="SM00032">
    <property type="entry name" value="CCP"/>
    <property type="match status" value="3"/>
</dbReference>
<evidence type="ECO:0000256" key="6">
    <source>
        <dbReference type="ARBA" id="ARBA00022837"/>
    </source>
</evidence>
<evidence type="ECO:0000256" key="1">
    <source>
        <dbReference type="ARBA" id="ARBA00002219"/>
    </source>
</evidence>
<dbReference type="SUPFAM" id="SSF49785">
    <property type="entry name" value="Galactose-binding domain-like"/>
    <property type="match status" value="1"/>
</dbReference>
<dbReference type="Proteomes" id="UP000515135">
    <property type="component" value="Unplaced"/>
</dbReference>
<name>A0A6P5ASW7_BRABE</name>
<dbReference type="FunFam" id="2.60.120.740:FF:000001">
    <property type="entry name" value="Adhesion G protein-coupled receptor L2"/>
    <property type="match status" value="1"/>
</dbReference>
<gene>
    <name evidence="12" type="primary">LOC109486736</name>
</gene>
<dbReference type="PROSITE" id="PS50923">
    <property type="entry name" value="SUSHI"/>
    <property type="match status" value="3"/>
</dbReference>
<evidence type="ECO:0000256" key="4">
    <source>
        <dbReference type="ARBA" id="ARBA00022723"/>
    </source>
</evidence>
<organism evidence="11 12">
    <name type="scientific">Branchiostoma belcheri</name>
    <name type="common">Amphioxus</name>
    <dbReference type="NCBI Taxonomy" id="7741"/>
    <lineage>
        <taxon>Eukaryota</taxon>
        <taxon>Metazoa</taxon>
        <taxon>Chordata</taxon>
        <taxon>Cephalochordata</taxon>
        <taxon>Leptocardii</taxon>
        <taxon>Amphioxiformes</taxon>
        <taxon>Branchiostomatidae</taxon>
        <taxon>Branchiostoma</taxon>
    </lineage>
</organism>
<dbReference type="InterPro" id="IPR008979">
    <property type="entry name" value="Galactose-bd-like_sf"/>
</dbReference>
<evidence type="ECO:0000313" key="12">
    <source>
        <dbReference type="RefSeq" id="XP_019646182.1"/>
    </source>
</evidence>
<comment type="subunit">
    <text evidence="3">Homotrimer.</text>
</comment>
<dbReference type="AlphaFoldDB" id="A0A6P5ASW7"/>
<dbReference type="InterPro" id="IPR006585">
    <property type="entry name" value="FTP1"/>
</dbReference>
<dbReference type="GO" id="GO:0046872">
    <property type="term" value="F:metal ion binding"/>
    <property type="evidence" value="ECO:0007669"/>
    <property type="project" value="UniProtKB-KW"/>
</dbReference>
<feature type="disulfide bond" evidence="8">
    <location>
        <begin position="274"/>
        <end position="301"/>
    </location>
</feature>
<evidence type="ECO:0000259" key="9">
    <source>
        <dbReference type="PROSITE" id="PS50228"/>
    </source>
</evidence>
<dbReference type="InterPro" id="IPR035976">
    <property type="entry name" value="Sushi/SCR/CCP_sf"/>
</dbReference>
<dbReference type="PROSITE" id="PS50228">
    <property type="entry name" value="SUEL_LECTIN"/>
    <property type="match status" value="1"/>
</dbReference>
<protein>
    <submittedName>
        <fullName evidence="12">Zona pellucida sperm-binding protein 3 receptor-like</fullName>
    </submittedName>
</protein>
<dbReference type="InterPro" id="IPR051941">
    <property type="entry name" value="BG_Antigen-Binding_Lectin"/>
</dbReference>
<evidence type="ECO:0000256" key="2">
    <source>
        <dbReference type="ARBA" id="ARBA00010147"/>
    </source>
</evidence>
<accession>A0A6P5ASW7</accession>
<evidence type="ECO:0000256" key="5">
    <source>
        <dbReference type="ARBA" id="ARBA00022734"/>
    </source>
</evidence>
<dbReference type="Pfam" id="PF02140">
    <property type="entry name" value="SUEL_Lectin"/>
    <property type="match status" value="1"/>
</dbReference>
<dbReference type="KEGG" id="bbel:109486736"/>
<dbReference type="SMART" id="SM00607">
    <property type="entry name" value="FTP"/>
    <property type="match status" value="1"/>
</dbReference>
<comment type="caution">
    <text evidence="8">Lacks conserved residue(s) required for the propagation of feature annotation.</text>
</comment>
<proteinExistence type="inferred from homology"/>
<keyword evidence="5" id="KW-0430">Lectin</keyword>
<dbReference type="PANTHER" id="PTHR45713">
    <property type="entry name" value="FTP DOMAIN-CONTAINING PROTEIN"/>
    <property type="match status" value="1"/>
</dbReference>
<dbReference type="GO" id="GO:0042806">
    <property type="term" value="F:fucose binding"/>
    <property type="evidence" value="ECO:0007669"/>
    <property type="project" value="UniProtKB-ARBA"/>
</dbReference>
<feature type="domain" description="Sushi" evidence="10">
    <location>
        <begin position="247"/>
        <end position="303"/>
    </location>
</feature>
<evidence type="ECO:0000313" key="11">
    <source>
        <dbReference type="Proteomes" id="UP000515135"/>
    </source>
</evidence>